<organism evidence="1 2">
    <name type="scientific">Spirosoma telluris</name>
    <dbReference type="NCBI Taxonomy" id="2183553"/>
    <lineage>
        <taxon>Bacteria</taxon>
        <taxon>Pseudomonadati</taxon>
        <taxon>Bacteroidota</taxon>
        <taxon>Cytophagia</taxon>
        <taxon>Cytophagales</taxon>
        <taxon>Cytophagaceae</taxon>
        <taxon>Spirosoma</taxon>
    </lineage>
</organism>
<name>A0A327NSU6_9BACT</name>
<proteinExistence type="predicted"/>
<keyword evidence="1" id="KW-0808">Transferase</keyword>
<reference evidence="1 2" key="1">
    <citation type="submission" date="2018-06" db="EMBL/GenBank/DDBJ databases">
        <title>Spirosoma sp. HMF3257 Genome sequencing and assembly.</title>
        <authorList>
            <person name="Kang H."/>
            <person name="Cha I."/>
            <person name="Kim H."/>
            <person name="Kang J."/>
            <person name="Joh K."/>
        </authorList>
    </citation>
    <scope>NUCLEOTIDE SEQUENCE [LARGE SCALE GENOMIC DNA]</scope>
    <source>
        <strain evidence="1 2">HMF3257</strain>
    </source>
</reference>
<dbReference type="AlphaFoldDB" id="A0A327NSU6"/>
<dbReference type="InterPro" id="IPR027417">
    <property type="entry name" value="P-loop_NTPase"/>
</dbReference>
<dbReference type="SUPFAM" id="SSF53795">
    <property type="entry name" value="PEP carboxykinase-like"/>
    <property type="match status" value="1"/>
</dbReference>
<dbReference type="Proteomes" id="UP000249016">
    <property type="component" value="Unassembled WGS sequence"/>
</dbReference>
<dbReference type="OrthoDB" id="5430844at2"/>
<comment type="caution">
    <text evidence="1">The sequence shown here is derived from an EMBL/GenBank/DDBJ whole genome shotgun (WGS) entry which is preliminary data.</text>
</comment>
<dbReference type="EMBL" id="QLII01000001">
    <property type="protein sequence ID" value="RAI77026.1"/>
    <property type="molecule type" value="Genomic_DNA"/>
</dbReference>
<dbReference type="Gene3D" id="3.40.50.300">
    <property type="entry name" value="P-loop containing nucleotide triphosphate hydrolases"/>
    <property type="match status" value="1"/>
</dbReference>
<evidence type="ECO:0000313" key="1">
    <source>
        <dbReference type="EMBL" id="RAI77026.1"/>
    </source>
</evidence>
<dbReference type="RefSeq" id="WP_111347116.1">
    <property type="nucleotide sequence ID" value="NZ_QLII01000001.1"/>
</dbReference>
<accession>A0A327NSU6</accession>
<evidence type="ECO:0000313" key="2">
    <source>
        <dbReference type="Proteomes" id="UP000249016"/>
    </source>
</evidence>
<keyword evidence="2" id="KW-1185">Reference proteome</keyword>
<protein>
    <submittedName>
        <fullName evidence="1">Serine kinase</fullName>
    </submittedName>
</protein>
<gene>
    <name evidence="1" type="ORF">HMF3257_27715</name>
</gene>
<sequence>MEVIPYYYSAYGLTLGSEIRLPPLKEINPCLVDVLIKRAPLLPSPSLQPTKIFRAGLQATFAQNGPQQLWLSWNPLLSFMVINGKEIILDTVQRDEDVLSLFTLSEALGLILFQRGYFLLHGSAIELQGKGVVFLGEPGAGKSTTVAAFAQQGVRVISDDMVCIQVSKTEPPLILPAFPQIKIWETTVAGLQLAKNELTAVREGVNKFSWHESISFTENAVPLEQIFVLTAPNEVEDAPVEVPKHQIPLELLSYFPLADALLQGEPLKDYFEKSITLAQVVPLVKISRPADFTKLRAFVNHLKTSV</sequence>
<keyword evidence="1" id="KW-0418">Kinase</keyword>
<dbReference type="GO" id="GO:0016301">
    <property type="term" value="F:kinase activity"/>
    <property type="evidence" value="ECO:0007669"/>
    <property type="project" value="UniProtKB-KW"/>
</dbReference>